<evidence type="ECO:0000313" key="3">
    <source>
        <dbReference type="Proteomes" id="UP000770785"/>
    </source>
</evidence>
<protein>
    <recommendedName>
        <fullName evidence="1">Fibronectin type-III domain-containing protein</fullName>
    </recommendedName>
</protein>
<dbReference type="InterPro" id="IPR036116">
    <property type="entry name" value="FN3_sf"/>
</dbReference>
<dbReference type="SMART" id="SM00060">
    <property type="entry name" value="FN3"/>
    <property type="match status" value="3"/>
</dbReference>
<dbReference type="Proteomes" id="UP000770785">
    <property type="component" value="Unassembled WGS sequence"/>
</dbReference>
<comment type="caution">
    <text evidence="2">The sequence shown here is derived from an EMBL/GenBank/DDBJ whole genome shotgun (WGS) entry which is preliminary data.</text>
</comment>
<reference evidence="2 3" key="1">
    <citation type="submission" date="2020-03" db="EMBL/GenBank/DDBJ databases">
        <title>Genomic Encyclopedia of Type Strains, Phase IV (KMG-IV): sequencing the most valuable type-strain genomes for metagenomic binning, comparative biology and taxonomic classification.</title>
        <authorList>
            <person name="Goeker M."/>
        </authorList>
    </citation>
    <scope>NUCLEOTIDE SEQUENCE [LARGE SCALE GENOMIC DNA]</scope>
    <source>
        <strain evidence="2 3">DSM 105096</strain>
    </source>
</reference>
<dbReference type="InterPro" id="IPR003961">
    <property type="entry name" value="FN3_dom"/>
</dbReference>
<accession>A0ABX0XFN6</accession>
<dbReference type="InterPro" id="IPR013783">
    <property type="entry name" value="Ig-like_fold"/>
</dbReference>
<feature type="domain" description="Fibronectin type-III" evidence="1">
    <location>
        <begin position="466"/>
        <end position="563"/>
    </location>
</feature>
<dbReference type="PROSITE" id="PS50853">
    <property type="entry name" value="FN3"/>
    <property type="match status" value="1"/>
</dbReference>
<organism evidence="2 3">
    <name type="scientific">Neolewinella antarctica</name>
    <dbReference type="NCBI Taxonomy" id="442734"/>
    <lineage>
        <taxon>Bacteria</taxon>
        <taxon>Pseudomonadati</taxon>
        <taxon>Bacteroidota</taxon>
        <taxon>Saprospiria</taxon>
        <taxon>Saprospirales</taxon>
        <taxon>Lewinellaceae</taxon>
        <taxon>Neolewinella</taxon>
    </lineage>
</organism>
<gene>
    <name evidence="2" type="ORF">GGR27_003213</name>
</gene>
<name>A0ABX0XFN6_9BACT</name>
<keyword evidence="3" id="KW-1185">Reference proteome</keyword>
<dbReference type="Gene3D" id="2.60.40.10">
    <property type="entry name" value="Immunoglobulins"/>
    <property type="match status" value="3"/>
</dbReference>
<sequence>MYSALRQDGQIYVRWAPQNGPAFRQLLDGGLTVEIYTITNGGLGLVETLQPRALSLSDYLATAINNYDSVAIAHLYYFDLAGEDWEDMKDEEIPDIPLAERDNELLLNHNYSTVHDWRTSVKSGQGRALARDAVGEGIAVKIYPTPSGDTLYYQRNLIDYEPPSVPELKGQFNNQRVKLQWRHYDMKEAYWGWFVEKSVNGGAFVDITSGPYMYATDITEETPEALKSLYRTDAIVENNVPITYRLRGQDFLGFRSEVYSELTGEGFEDVKYSPGIQRSIQTDSNYAVLQWTFDEAQEPYVDYFRIIVTDSVGGTPVTALDEIGADVREAAVPMKYRSNFYRVQVITKTGRTISSFESLVMAFDATPPAVPRDFAGYIDSVGIAHFTWTPTNEPDLAGYYLFKGYYDGTELAMITPDPLPGPEFVDTVNMVTPNEHVFYQLRSVDTRGNGSGFSPKLKLKKPDVYPPVAPQFRRGEAGDDGIELSWVSSPSEDVVSYELLREVMDGPAAPISVLTFDTSAYRGAFVDPEVEPDVVYRYFIRAIDDDGLVSDNSQPVTVEMSDFGLRAPIENITISAQPDANTITLDWEYAAAPSEFYLYRGEGEEPVVLLKALAGADRQFVDQAVKAGRRYRYLMQAIFRDGGVSPFSSEVETVVE</sequence>
<dbReference type="SUPFAM" id="SSF49265">
    <property type="entry name" value="Fibronectin type III"/>
    <property type="match status" value="2"/>
</dbReference>
<proteinExistence type="predicted"/>
<evidence type="ECO:0000313" key="2">
    <source>
        <dbReference type="EMBL" id="NJC27696.1"/>
    </source>
</evidence>
<dbReference type="RefSeq" id="WP_168039018.1">
    <property type="nucleotide sequence ID" value="NZ_JAATJH010000005.1"/>
</dbReference>
<evidence type="ECO:0000259" key="1">
    <source>
        <dbReference type="PROSITE" id="PS50853"/>
    </source>
</evidence>
<dbReference type="EMBL" id="JAATJH010000005">
    <property type="protein sequence ID" value="NJC27696.1"/>
    <property type="molecule type" value="Genomic_DNA"/>
</dbReference>